<dbReference type="CDD" id="cd17317">
    <property type="entry name" value="MFS_SLC22"/>
    <property type="match status" value="1"/>
</dbReference>
<dbReference type="PANTHER" id="PTHR24064">
    <property type="entry name" value="SOLUTE CARRIER FAMILY 22 MEMBER"/>
    <property type="match status" value="1"/>
</dbReference>
<feature type="transmembrane region" description="Helical" evidence="5">
    <location>
        <begin position="404"/>
        <end position="421"/>
    </location>
</feature>
<dbReference type="InterPro" id="IPR036259">
    <property type="entry name" value="MFS_trans_sf"/>
</dbReference>
<feature type="transmembrane region" description="Helical" evidence="5">
    <location>
        <begin position="149"/>
        <end position="170"/>
    </location>
</feature>
<dbReference type="GO" id="GO:0016020">
    <property type="term" value="C:membrane"/>
    <property type="evidence" value="ECO:0007669"/>
    <property type="project" value="UniProtKB-SubCell"/>
</dbReference>
<sequence>MKFDELLFTYLGEFGRYQKIQFALLCVPPMFVAMQSLSWTFTASSLPCRVSEAEPENVSYWIVSDLLYPPNCTEDPCRYETCRLGERKECPFGYIYDHSEVKNSAINRWDIVCDRAVLKAVIQSMYYLGQMAGSMAFGFLADRIGRKKVLFMALLMLMAAGISMAVAPHWTLFGLLRFFTGFAHPGIFTIGVVIATELVGPSKRKMASVLTGIFFALGQVVLGLSANFLRDYQYLQIAISLPTVIFLVYWRFLLLTYSELFVPESARWLVSLKRYEEADVILRRAARFNKKTMPENWWDQLDSVHEKNDKPQNKSATYGYFDLIKTPVVRKRTLTCFFLWPVSSLYTTFVIGSMSEVPALLFLNSVVDRFGRKPIFAVSYFVAAACMLLFLLNPVFCLNDTLQFLFTKASITICYAVIYMVTPELFPTVIRNLAVGCCSTIARIGAVSASYIAMWIVESYGALAMVIPFGSLALAAGIIVLVLIPETMGQPLPETIGEVEHSEENDEGKELPLNWLL</sequence>
<feature type="domain" description="Major facilitator superfamily (MFS) profile" evidence="6">
    <location>
        <begin position="1"/>
        <end position="488"/>
    </location>
</feature>
<evidence type="ECO:0000256" key="4">
    <source>
        <dbReference type="ARBA" id="ARBA00023136"/>
    </source>
</evidence>
<dbReference type="Gene3D" id="1.20.1250.20">
    <property type="entry name" value="MFS general substrate transporter like domains"/>
    <property type="match status" value="1"/>
</dbReference>
<dbReference type="GO" id="GO:0022857">
    <property type="term" value="F:transmembrane transporter activity"/>
    <property type="evidence" value="ECO:0007669"/>
    <property type="project" value="InterPro"/>
</dbReference>
<evidence type="ECO:0000313" key="7">
    <source>
        <dbReference type="EMBL" id="VDD89715.1"/>
    </source>
</evidence>
<feature type="transmembrane region" description="Helical" evidence="5">
    <location>
        <begin position="460"/>
        <end position="484"/>
    </location>
</feature>
<feature type="transmembrane region" description="Helical" evidence="5">
    <location>
        <begin position="20"/>
        <end position="41"/>
    </location>
</feature>
<comment type="subcellular location">
    <subcellularLocation>
        <location evidence="1">Membrane</location>
        <topology evidence="1">Multi-pass membrane protein</topology>
    </subcellularLocation>
</comment>
<organism evidence="9">
    <name type="scientific">Enterobius vermicularis</name>
    <name type="common">Human pinworm</name>
    <dbReference type="NCBI Taxonomy" id="51028"/>
    <lineage>
        <taxon>Eukaryota</taxon>
        <taxon>Metazoa</taxon>
        <taxon>Ecdysozoa</taxon>
        <taxon>Nematoda</taxon>
        <taxon>Chromadorea</taxon>
        <taxon>Rhabditida</taxon>
        <taxon>Spirurina</taxon>
        <taxon>Oxyuridomorpha</taxon>
        <taxon>Oxyuroidea</taxon>
        <taxon>Oxyuridae</taxon>
        <taxon>Enterobius</taxon>
    </lineage>
</organism>
<evidence type="ECO:0000259" key="6">
    <source>
        <dbReference type="PROSITE" id="PS50850"/>
    </source>
</evidence>
<dbReference type="Pfam" id="PF00083">
    <property type="entry name" value="Sugar_tr"/>
    <property type="match status" value="1"/>
</dbReference>
<keyword evidence="4 5" id="KW-0472">Membrane</keyword>
<dbReference type="PROSITE" id="PS50850">
    <property type="entry name" value="MFS"/>
    <property type="match status" value="1"/>
</dbReference>
<dbReference type="WBParaSite" id="EVEC_0000475401-mRNA-1">
    <property type="protein sequence ID" value="EVEC_0000475401-mRNA-1"/>
    <property type="gene ID" value="EVEC_0000475401"/>
</dbReference>
<evidence type="ECO:0000256" key="3">
    <source>
        <dbReference type="ARBA" id="ARBA00022989"/>
    </source>
</evidence>
<feature type="transmembrane region" description="Helical" evidence="5">
    <location>
        <begin position="334"/>
        <end position="354"/>
    </location>
</feature>
<feature type="transmembrane region" description="Helical" evidence="5">
    <location>
        <begin position="374"/>
        <end position="392"/>
    </location>
</feature>
<feature type="transmembrane region" description="Helical" evidence="5">
    <location>
        <begin position="182"/>
        <end position="200"/>
    </location>
</feature>
<evidence type="ECO:0000256" key="1">
    <source>
        <dbReference type="ARBA" id="ARBA00004141"/>
    </source>
</evidence>
<reference evidence="9" key="1">
    <citation type="submission" date="2016-04" db="UniProtKB">
        <authorList>
            <consortium name="WormBaseParasite"/>
        </authorList>
    </citation>
    <scope>IDENTIFICATION</scope>
</reference>
<dbReference type="OrthoDB" id="3936150at2759"/>
<feature type="transmembrane region" description="Helical" evidence="5">
    <location>
        <begin position="207"/>
        <end position="228"/>
    </location>
</feature>
<feature type="transmembrane region" description="Helical" evidence="5">
    <location>
        <begin position="234"/>
        <end position="257"/>
    </location>
</feature>
<evidence type="ECO:0000256" key="2">
    <source>
        <dbReference type="ARBA" id="ARBA00022692"/>
    </source>
</evidence>
<dbReference type="InterPro" id="IPR020846">
    <property type="entry name" value="MFS_dom"/>
</dbReference>
<keyword evidence="8" id="KW-1185">Reference proteome</keyword>
<reference evidence="7 8" key="2">
    <citation type="submission" date="2018-10" db="EMBL/GenBank/DDBJ databases">
        <authorList>
            <consortium name="Pathogen Informatics"/>
        </authorList>
    </citation>
    <scope>NUCLEOTIDE SEQUENCE [LARGE SCALE GENOMIC DNA]</scope>
</reference>
<accession>A0A158QAD0</accession>
<dbReference type="Proteomes" id="UP000274131">
    <property type="component" value="Unassembled WGS sequence"/>
</dbReference>
<keyword evidence="3 5" id="KW-1133">Transmembrane helix</keyword>
<gene>
    <name evidence="7" type="ORF">EVEC_LOCUS4466</name>
</gene>
<dbReference type="EMBL" id="UXUI01007865">
    <property type="protein sequence ID" value="VDD89715.1"/>
    <property type="molecule type" value="Genomic_DNA"/>
</dbReference>
<proteinExistence type="predicted"/>
<evidence type="ECO:0000313" key="8">
    <source>
        <dbReference type="Proteomes" id="UP000274131"/>
    </source>
</evidence>
<evidence type="ECO:0000313" key="9">
    <source>
        <dbReference type="WBParaSite" id="EVEC_0000475401-mRNA-1"/>
    </source>
</evidence>
<evidence type="ECO:0000256" key="5">
    <source>
        <dbReference type="SAM" id="Phobius"/>
    </source>
</evidence>
<dbReference type="STRING" id="51028.A0A158QAD0"/>
<name>A0A158QAD0_ENTVE</name>
<dbReference type="AlphaFoldDB" id="A0A158QAD0"/>
<keyword evidence="2 5" id="KW-0812">Transmembrane</keyword>
<feature type="transmembrane region" description="Helical" evidence="5">
    <location>
        <begin position="433"/>
        <end position="453"/>
    </location>
</feature>
<protein>
    <submittedName>
        <fullName evidence="9">MFS domain-containing protein</fullName>
    </submittedName>
</protein>
<dbReference type="InterPro" id="IPR005828">
    <property type="entry name" value="MFS_sugar_transport-like"/>
</dbReference>
<dbReference type="SUPFAM" id="SSF103473">
    <property type="entry name" value="MFS general substrate transporter"/>
    <property type="match status" value="1"/>
</dbReference>